<dbReference type="AlphaFoldDB" id="A0A3N6LU81"/>
<dbReference type="InterPro" id="IPR055771">
    <property type="entry name" value="DUF7347"/>
</dbReference>
<evidence type="ECO:0000259" key="1">
    <source>
        <dbReference type="Pfam" id="PF24038"/>
    </source>
</evidence>
<dbReference type="EMBL" id="REGA01000012">
    <property type="protein sequence ID" value="RQG93783.1"/>
    <property type="molecule type" value="Genomic_DNA"/>
</dbReference>
<dbReference type="Pfam" id="PF24038">
    <property type="entry name" value="DUF7347"/>
    <property type="match status" value="1"/>
</dbReference>
<dbReference type="InterPro" id="IPR036388">
    <property type="entry name" value="WH-like_DNA-bd_sf"/>
</dbReference>
<evidence type="ECO:0000313" key="4">
    <source>
        <dbReference type="Proteomes" id="UP000282323"/>
    </source>
</evidence>
<dbReference type="Pfam" id="PF24042">
    <property type="entry name" value="DUF7351"/>
    <property type="match status" value="1"/>
</dbReference>
<proteinExistence type="predicted"/>
<name>A0A3N6LU81_NATCH</name>
<gene>
    <name evidence="3" type="ORF">EA473_13745</name>
</gene>
<organism evidence="3 4">
    <name type="scientific">Natrarchaeobius chitinivorans</name>
    <dbReference type="NCBI Taxonomy" id="1679083"/>
    <lineage>
        <taxon>Archaea</taxon>
        <taxon>Methanobacteriati</taxon>
        <taxon>Methanobacteriota</taxon>
        <taxon>Stenosarchaea group</taxon>
        <taxon>Halobacteria</taxon>
        <taxon>Halobacteriales</taxon>
        <taxon>Natrialbaceae</taxon>
        <taxon>Natrarchaeobius</taxon>
    </lineage>
</organism>
<sequence length="320" mass="36771">MEGSPRKDTSQPDTAATTEAFKLLSDETRLELLEALWEGDDPTDSSPMRFADLRERVTVDDPGQIHYHLDKLTAHFVRNSEEGYELRESGKRIVRMLLSGIALEHPEIEPVEIDVSCPYCGGQTLCSYRDGWRYLECTDCDVRCVPSFPPGVISMSEFPPSGVRNRTPNEIGHADWIWAAHRRVSVIDGVCPECAGDMPITSIYICDDHQPDWEEYQFCEHCESIFWILVTHVCKQCEYRWSMPISNYLTREPAVAAFYYDHGVEFDFGTPEQFGLLLDVEKELLSEDPLRIRMTIHLEDEELNLTYDNQLDVISTERYG</sequence>
<dbReference type="SUPFAM" id="SSF46785">
    <property type="entry name" value="Winged helix' DNA-binding domain"/>
    <property type="match status" value="1"/>
</dbReference>
<keyword evidence="4" id="KW-1185">Reference proteome</keyword>
<dbReference type="CDD" id="cd00090">
    <property type="entry name" value="HTH_ARSR"/>
    <property type="match status" value="1"/>
</dbReference>
<feature type="domain" description="DUF7347" evidence="1">
    <location>
        <begin position="18"/>
        <end position="96"/>
    </location>
</feature>
<comment type="caution">
    <text evidence="3">The sequence shown here is derived from an EMBL/GenBank/DDBJ whole genome shotgun (WGS) entry which is preliminary data.</text>
</comment>
<reference evidence="3 4" key="1">
    <citation type="submission" date="2018-10" db="EMBL/GenBank/DDBJ databases">
        <title>Natrarchaeobius chitinivorans gen. nov., sp. nov., and Natrarchaeobius haloalkaliphilus sp. nov., alkaliphilic, chitin-utilizing haloarchaea from hypersaline alkaline lakes.</title>
        <authorList>
            <person name="Sorokin D.Y."/>
            <person name="Elcheninov A.G."/>
            <person name="Kostrikina N.A."/>
            <person name="Bale N.J."/>
            <person name="Sinninghe Damste J.S."/>
            <person name="Khijniak T.V."/>
            <person name="Kublanov I.V."/>
            <person name="Toshchakov S.V."/>
        </authorList>
    </citation>
    <scope>NUCLEOTIDE SEQUENCE [LARGE SCALE GENOMIC DNA]</scope>
    <source>
        <strain evidence="3 4">AArcht4T</strain>
    </source>
</reference>
<accession>A0A3N6LU81</accession>
<feature type="domain" description="DUF7351" evidence="2">
    <location>
        <begin position="114"/>
        <end position="313"/>
    </location>
</feature>
<dbReference type="InterPro" id="IPR011991">
    <property type="entry name" value="ArsR-like_HTH"/>
</dbReference>
<dbReference type="Proteomes" id="UP000282323">
    <property type="component" value="Unassembled WGS sequence"/>
</dbReference>
<dbReference type="Gene3D" id="1.10.10.10">
    <property type="entry name" value="Winged helix-like DNA-binding domain superfamily/Winged helix DNA-binding domain"/>
    <property type="match status" value="1"/>
</dbReference>
<protein>
    <submittedName>
        <fullName evidence="3">ArsR family transcriptional regulator</fullName>
    </submittedName>
</protein>
<evidence type="ECO:0000259" key="2">
    <source>
        <dbReference type="Pfam" id="PF24042"/>
    </source>
</evidence>
<dbReference type="InterPro" id="IPR036390">
    <property type="entry name" value="WH_DNA-bd_sf"/>
</dbReference>
<dbReference type="InterPro" id="IPR055775">
    <property type="entry name" value="DUF7351"/>
</dbReference>
<evidence type="ECO:0000313" key="3">
    <source>
        <dbReference type="EMBL" id="RQG93783.1"/>
    </source>
</evidence>